<dbReference type="SUPFAM" id="SSF48452">
    <property type="entry name" value="TPR-like"/>
    <property type="match status" value="3"/>
</dbReference>
<accession>A0A7X8SID8</accession>
<evidence type="ECO:0000256" key="1">
    <source>
        <dbReference type="PROSITE-ProRule" id="PRU00339"/>
    </source>
</evidence>
<dbReference type="Proteomes" id="UP000585050">
    <property type="component" value="Unassembled WGS sequence"/>
</dbReference>
<dbReference type="SMART" id="SM00028">
    <property type="entry name" value="TPR"/>
    <property type="match status" value="8"/>
</dbReference>
<dbReference type="Gene3D" id="1.25.40.10">
    <property type="entry name" value="Tetratricopeptide repeat domain"/>
    <property type="match status" value="3"/>
</dbReference>
<feature type="domain" description="CHAT" evidence="2">
    <location>
        <begin position="825"/>
        <end position="1141"/>
    </location>
</feature>
<dbReference type="RefSeq" id="WP_168881495.1">
    <property type="nucleotide sequence ID" value="NZ_JABAIL010000002.1"/>
</dbReference>
<dbReference type="Pfam" id="PF12770">
    <property type="entry name" value="CHAT"/>
    <property type="match status" value="1"/>
</dbReference>
<dbReference type="InterPro" id="IPR024983">
    <property type="entry name" value="CHAT_dom"/>
</dbReference>
<dbReference type="EMBL" id="JABAIL010000002">
    <property type="protein sequence ID" value="NLR90779.1"/>
    <property type="molecule type" value="Genomic_DNA"/>
</dbReference>
<dbReference type="Pfam" id="PF13424">
    <property type="entry name" value="TPR_12"/>
    <property type="match status" value="2"/>
</dbReference>
<reference evidence="3 4" key="1">
    <citation type="submission" date="2020-04" db="EMBL/GenBank/DDBJ databases">
        <title>Flammeovirga sp. SR4, a novel species isolated from seawater.</title>
        <authorList>
            <person name="Wang X."/>
        </authorList>
    </citation>
    <scope>NUCLEOTIDE SEQUENCE [LARGE SCALE GENOMIC DNA]</scope>
    <source>
        <strain evidence="3 4">SR4</strain>
    </source>
</reference>
<evidence type="ECO:0000313" key="4">
    <source>
        <dbReference type="Proteomes" id="UP000585050"/>
    </source>
</evidence>
<dbReference type="PROSITE" id="PS50005">
    <property type="entry name" value="TPR"/>
    <property type="match status" value="2"/>
</dbReference>
<evidence type="ECO:0000259" key="2">
    <source>
        <dbReference type="Pfam" id="PF12770"/>
    </source>
</evidence>
<dbReference type="AlphaFoldDB" id="A0A7X8SID8"/>
<keyword evidence="1" id="KW-0802">TPR repeat</keyword>
<dbReference type="PANTHER" id="PTHR10098">
    <property type="entry name" value="RAPSYN-RELATED"/>
    <property type="match status" value="1"/>
</dbReference>
<sequence length="1142" mass="133264">MPQKTIYRTILLLFIFVSLHAFGQEFKPVFDHNILNEYRTQGQLDKAENYLIYSIERVLRETDDEYSIKLVLPYIYLGRIYVEKQNYQEAIRYFKKSLDVMDNSAGSMYPDYCLATNFLVGTYLIIGEEDKAEILLRTINTLHKKTVGYDNPIYSMTLFNEGFLHGLNGDIVLSDQKFKQSLSMMKDYKIEQDFYLNFTSYQIYWAKMMLQQGRFNKAETLLATIKKDLEKNELQNTSQYLLMLTVLGDCYAKTEDFEKAIEVYKQAKERAIHVLGKNQILYANILSLMATVNKKMSHYQLATENLKEALQIYSLRNYHQSAYKRAQLELVNVYLIIGEYEIASFHMRDVSKYIKKSGDIYLFYLVTKARQEFLNGNFVQHEILLSEFYNLMDNRMEKYHDEYTISVSIYVDYNFLYGNPVDGREKLFENYRYLVSTGKTHTTAYSIYQYNLAWNLVEKGDYKLAEESFKQAEKIISKKFSQDHAFMLMVFGLKGWSLSKQEKYREAINYYDKAIKIAKENYLSDTEVHVVRLKFLKAKALVQLKKYEEAKTIFNAILYRCDENTVIYASLLAHLAYLYSIKGDDEQMISYMKQALQNRLSFYQKTLLYSNEQERVLFLKRTNDVGDIFNAIIYDKGEAITPEILNLYINFNIANKTILKYRSKISKKKLIALEKIKGEGAIFPYLEKLIQLRSQLSCLYFMSDEERIQQREHPIELKQRVVELEKSLLLASSEIEINDEESQIKNWHDIQNKLEESESFVEVIKVYDYNKKDVEYFATILIKNKSYPFIVRIGEEEDLLQLIEKSEDWYKETERQSRGIRINKPTGERAYASLWEPIQVKLDSLLPNHSTILFCPYGIYNKVNINTFQNPVTKKFLIQEEEIILMSTALELGDFKRENTFSKDDYAVLLGAPVFNNTSNNDDERGAPTLKGVGNIQVPITNLPGTEKEIKKIDEILVNKGWETEVYLNKKATEKNIKQLKRSPYILHVATHGFFLQSENVVTDYNLLRSGLFLSESSNLNDTLTLDYSEGIDGILSAFEVTGLNLDKTELVVLSACNTGVVSNEDDDGITSLQYAFSVAGAHTFITSLWNVDDIFTVKLMSKFYELWLLYGDKYKAFRDAQLQLLSEEPDPYYWGSFIMIE</sequence>
<keyword evidence="4" id="KW-1185">Reference proteome</keyword>
<feature type="repeat" description="TPR" evidence="1">
    <location>
        <begin position="71"/>
        <end position="104"/>
    </location>
</feature>
<feature type="repeat" description="TPR" evidence="1">
    <location>
        <begin position="488"/>
        <end position="521"/>
    </location>
</feature>
<proteinExistence type="predicted"/>
<dbReference type="InterPro" id="IPR011990">
    <property type="entry name" value="TPR-like_helical_dom_sf"/>
</dbReference>
<dbReference type="Pfam" id="PF13181">
    <property type="entry name" value="TPR_8"/>
    <property type="match status" value="2"/>
</dbReference>
<evidence type="ECO:0000313" key="3">
    <source>
        <dbReference type="EMBL" id="NLR90779.1"/>
    </source>
</evidence>
<name>A0A7X8SID8_9BACT</name>
<comment type="caution">
    <text evidence="3">The sequence shown here is derived from an EMBL/GenBank/DDBJ whole genome shotgun (WGS) entry which is preliminary data.</text>
</comment>
<gene>
    <name evidence="3" type="ORF">HGP29_06160</name>
</gene>
<dbReference type="Pfam" id="PF13176">
    <property type="entry name" value="TPR_7"/>
    <property type="match status" value="1"/>
</dbReference>
<protein>
    <submittedName>
        <fullName evidence="3">CHAT domain-containing protein</fullName>
    </submittedName>
</protein>
<dbReference type="InterPro" id="IPR019734">
    <property type="entry name" value="TPR_rpt"/>
</dbReference>
<organism evidence="3 4">
    <name type="scientific">Flammeovirga agarivorans</name>
    <dbReference type="NCBI Taxonomy" id="2726742"/>
    <lineage>
        <taxon>Bacteria</taxon>
        <taxon>Pseudomonadati</taxon>
        <taxon>Bacteroidota</taxon>
        <taxon>Cytophagia</taxon>
        <taxon>Cytophagales</taxon>
        <taxon>Flammeovirgaceae</taxon>
        <taxon>Flammeovirga</taxon>
    </lineage>
</organism>